<evidence type="ECO:0000313" key="8">
    <source>
        <dbReference type="Proteomes" id="UP000019486"/>
    </source>
</evidence>
<dbReference type="PANTHER" id="PTHR40277">
    <property type="entry name" value="BLL5419 PROTEIN"/>
    <property type="match status" value="1"/>
</dbReference>
<evidence type="ECO:0000256" key="3">
    <source>
        <dbReference type="ARBA" id="ARBA00022692"/>
    </source>
</evidence>
<keyword evidence="3 6" id="KW-0812">Transmembrane</keyword>
<dbReference type="Proteomes" id="UP000019486">
    <property type="component" value="Unassembled WGS sequence"/>
</dbReference>
<sequence>MRRLLANKWFALVNSLAIFGLLFWWMASHLDFGAMVAVWGRLDPVWFSTVIGVMGLVVLAATLRLQGLVEHVGGRPVDFVALARISFVSLFIAHGAPISALSDVARVAMVKLRFDLPVGDAIRVVIYDRIVGALGIVFSGLVVSMALPVVDIDSDLLTYQTLLWAGGICAFLLLVWAGRAKLQVPWRPVAAVLDGIAGLGNLLGHAGFLVPQAAIALMFTGCIGLVLWLIAVSMNVPADPIVLFVFTPLIVFVNNIPFLYLGWGGREVVVVATLGAIGGMPTPEALAISITYGFVVMLSALPGAVLWLLRPTFRKLTAVTAAGIGQTP</sequence>
<feature type="transmembrane region" description="Helical" evidence="6">
    <location>
        <begin position="241"/>
        <end position="265"/>
    </location>
</feature>
<feature type="transmembrane region" description="Helical" evidence="6">
    <location>
        <begin position="46"/>
        <end position="65"/>
    </location>
</feature>
<comment type="subcellular location">
    <subcellularLocation>
        <location evidence="1">Cell membrane</location>
        <topology evidence="1">Multi-pass membrane protein</topology>
    </subcellularLocation>
</comment>
<dbReference type="AlphaFoldDB" id="W9HDQ1"/>
<evidence type="ECO:0000256" key="5">
    <source>
        <dbReference type="ARBA" id="ARBA00023136"/>
    </source>
</evidence>
<accession>W9HDQ1</accession>
<feature type="transmembrane region" description="Helical" evidence="6">
    <location>
        <begin position="130"/>
        <end position="150"/>
    </location>
</feature>
<evidence type="ECO:0000256" key="4">
    <source>
        <dbReference type="ARBA" id="ARBA00022989"/>
    </source>
</evidence>
<evidence type="ECO:0000313" key="7">
    <source>
        <dbReference type="EMBL" id="EWY42827.1"/>
    </source>
</evidence>
<organism evidence="7 8">
    <name type="scientific">Skermanella stibiiresistens SB22</name>
    <dbReference type="NCBI Taxonomy" id="1385369"/>
    <lineage>
        <taxon>Bacteria</taxon>
        <taxon>Pseudomonadati</taxon>
        <taxon>Pseudomonadota</taxon>
        <taxon>Alphaproteobacteria</taxon>
        <taxon>Rhodospirillales</taxon>
        <taxon>Azospirillaceae</taxon>
        <taxon>Skermanella</taxon>
    </lineage>
</organism>
<name>W9HDQ1_9PROT</name>
<evidence type="ECO:0000256" key="2">
    <source>
        <dbReference type="ARBA" id="ARBA00022475"/>
    </source>
</evidence>
<keyword evidence="8" id="KW-1185">Reference proteome</keyword>
<feature type="transmembrane region" description="Helical" evidence="6">
    <location>
        <begin position="156"/>
        <end position="177"/>
    </location>
</feature>
<proteinExistence type="predicted"/>
<evidence type="ECO:0000256" key="6">
    <source>
        <dbReference type="SAM" id="Phobius"/>
    </source>
</evidence>
<dbReference type="Pfam" id="PF03706">
    <property type="entry name" value="LPG_synthase_TM"/>
    <property type="match status" value="1"/>
</dbReference>
<dbReference type="RefSeq" id="WP_037445981.1">
    <property type="nucleotide sequence ID" value="NZ_AVFL01000001.1"/>
</dbReference>
<keyword evidence="5 6" id="KW-0472">Membrane</keyword>
<feature type="transmembrane region" description="Helical" evidence="6">
    <location>
        <begin position="9"/>
        <end position="26"/>
    </location>
</feature>
<dbReference type="PANTHER" id="PTHR40277:SF1">
    <property type="entry name" value="BLL5419 PROTEIN"/>
    <property type="match status" value="1"/>
</dbReference>
<dbReference type="InterPro" id="IPR022791">
    <property type="entry name" value="L-PG_synthase/AglD"/>
</dbReference>
<protein>
    <recommendedName>
        <fullName evidence="9">Flippase-like domain-containing protein</fullName>
    </recommendedName>
</protein>
<dbReference type="STRING" id="1385369.N825_01135"/>
<gene>
    <name evidence="7" type="ORF">N825_01135</name>
</gene>
<keyword evidence="4 6" id="KW-1133">Transmembrane helix</keyword>
<comment type="caution">
    <text evidence="7">The sequence shown here is derived from an EMBL/GenBank/DDBJ whole genome shotgun (WGS) entry which is preliminary data.</text>
</comment>
<evidence type="ECO:0000256" key="1">
    <source>
        <dbReference type="ARBA" id="ARBA00004651"/>
    </source>
</evidence>
<feature type="transmembrane region" description="Helical" evidence="6">
    <location>
        <begin position="189"/>
        <end position="208"/>
    </location>
</feature>
<dbReference type="GO" id="GO:0005886">
    <property type="term" value="C:plasma membrane"/>
    <property type="evidence" value="ECO:0007669"/>
    <property type="project" value="UniProtKB-SubCell"/>
</dbReference>
<dbReference type="EMBL" id="AVFL01000001">
    <property type="protein sequence ID" value="EWY42827.1"/>
    <property type="molecule type" value="Genomic_DNA"/>
</dbReference>
<reference evidence="7 8" key="1">
    <citation type="submission" date="2013-08" db="EMBL/GenBank/DDBJ databases">
        <title>The genome sequence of Skermanella stibiiresistens.</title>
        <authorList>
            <person name="Zhu W."/>
            <person name="Wang G."/>
        </authorList>
    </citation>
    <scope>NUCLEOTIDE SEQUENCE [LARGE SCALE GENOMIC DNA]</scope>
    <source>
        <strain evidence="7 8">SB22</strain>
    </source>
</reference>
<evidence type="ECO:0008006" key="9">
    <source>
        <dbReference type="Google" id="ProtNLM"/>
    </source>
</evidence>
<feature type="transmembrane region" description="Helical" evidence="6">
    <location>
        <begin position="214"/>
        <end position="234"/>
    </location>
</feature>
<feature type="transmembrane region" description="Helical" evidence="6">
    <location>
        <begin position="285"/>
        <end position="309"/>
    </location>
</feature>
<keyword evidence="2" id="KW-1003">Cell membrane</keyword>